<dbReference type="InterPro" id="IPR017517">
    <property type="entry name" value="Maleyloyr_isom"/>
</dbReference>
<dbReference type="EMBL" id="JAKWJU010000002">
    <property type="protein sequence ID" value="MCH6163319.1"/>
    <property type="molecule type" value="Genomic_DNA"/>
</dbReference>
<dbReference type="Pfam" id="PF11716">
    <property type="entry name" value="MDMPI_N"/>
    <property type="match status" value="1"/>
</dbReference>
<dbReference type="NCBIfam" id="TIGR03083">
    <property type="entry name" value="maleylpyruvate isomerase family mycothiol-dependent enzyme"/>
    <property type="match status" value="1"/>
</dbReference>
<keyword evidence="3" id="KW-0413">Isomerase</keyword>
<dbReference type="InterPro" id="IPR034660">
    <property type="entry name" value="DinB/YfiT-like"/>
</dbReference>
<keyword evidence="4" id="KW-1185">Reference proteome</keyword>
<reference evidence="3" key="2">
    <citation type="journal article" date="2023" name="Int. J. Syst. Evol. Microbiol.">
        <title>Streptomyces marispadix sp. nov., isolated from marine beach sediment of the Northern Coast of Portugal.</title>
        <authorList>
            <person name="dos Santos J.D.N."/>
            <person name="Vitorino I.R."/>
            <person name="Kallscheuer N."/>
            <person name="Srivastava A."/>
            <person name="Krautwurst S."/>
            <person name="Marz M."/>
            <person name="Jogler C."/>
            <person name="Lobo Da Cunha A."/>
            <person name="Catita J."/>
            <person name="Goncalves H."/>
            <person name="Gonzalez I."/>
            <person name="Reyes F."/>
            <person name="Lage O.M."/>
        </authorList>
    </citation>
    <scope>NUCLEOTIDE SEQUENCE</scope>
    <source>
        <strain evidence="3">M600PL45_2</strain>
    </source>
</reference>
<dbReference type="SUPFAM" id="SSF109854">
    <property type="entry name" value="DinB/YfiT-like putative metalloenzymes"/>
    <property type="match status" value="1"/>
</dbReference>
<proteinExistence type="predicted"/>
<dbReference type="RefSeq" id="WP_241062198.1">
    <property type="nucleotide sequence ID" value="NZ_JAKWJU010000002.1"/>
</dbReference>
<sequence length="284" mass="31243">MSRLSYDRHCAEIVTQARLLRSCIDGADLTTPVPSCPGWNAGQLVRHLGGGMSWVEEMVRTRAAAPLPDDHFRDLSAYAHEDPAVVGPWLEANAERLAATLREAGPDAAMWTPLSGGTVRFFARRFAHETLVHRADAVLALGQEFTTEPDVAVDAVDEWMELGSLPEMFDFHPERRELLGPGRTIRFRATDVPSAAHAEAEWPRAQWIVDLTGDALSWRRPPKDAPGERAAVTVSGPLTALLLLIYRRRTAPAQPSMPGAAGEGIEVTGDEQLLHFWLDRVGFN</sequence>
<reference evidence="3" key="1">
    <citation type="submission" date="2022-03" db="EMBL/GenBank/DDBJ databases">
        <authorList>
            <person name="Santos J.D.N."/>
            <person name="Kallscheuer N."/>
            <person name="Jogler C."/>
            <person name="Lage O.M."/>
        </authorList>
    </citation>
    <scope>NUCLEOTIDE SEQUENCE</scope>
    <source>
        <strain evidence="3">M600PL45_2</strain>
    </source>
</reference>
<dbReference type="Proteomes" id="UP001166784">
    <property type="component" value="Unassembled WGS sequence"/>
</dbReference>
<dbReference type="Pfam" id="PF07398">
    <property type="entry name" value="MDMPI_C"/>
    <property type="match status" value="1"/>
</dbReference>
<dbReference type="InterPro" id="IPR024344">
    <property type="entry name" value="MDMPI_metal-binding"/>
</dbReference>
<evidence type="ECO:0000259" key="1">
    <source>
        <dbReference type="Pfam" id="PF07398"/>
    </source>
</evidence>
<evidence type="ECO:0000313" key="4">
    <source>
        <dbReference type="Proteomes" id="UP001166784"/>
    </source>
</evidence>
<protein>
    <submittedName>
        <fullName evidence="3">Maleylpyruvate isomerase family mycothiol-dependent enzyme</fullName>
    </submittedName>
</protein>
<feature type="domain" description="Mycothiol-dependent maleylpyruvate isomerase metal-binding" evidence="2">
    <location>
        <begin position="12"/>
        <end position="137"/>
    </location>
</feature>
<comment type="caution">
    <text evidence="3">The sequence shown here is derived from an EMBL/GenBank/DDBJ whole genome shotgun (WGS) entry which is preliminary data.</text>
</comment>
<gene>
    <name evidence="3" type="ORF">MMA15_23880</name>
</gene>
<dbReference type="PANTHER" id="PTHR40758:SF1">
    <property type="entry name" value="CONSERVED PROTEIN"/>
    <property type="match status" value="1"/>
</dbReference>
<dbReference type="Gene3D" id="1.20.120.450">
    <property type="entry name" value="dinb family like domain"/>
    <property type="match status" value="1"/>
</dbReference>
<name>A0ABS9T455_9ACTN</name>
<evidence type="ECO:0000259" key="2">
    <source>
        <dbReference type="Pfam" id="PF11716"/>
    </source>
</evidence>
<organism evidence="3 4">
    <name type="scientific">Streptomyces marispadix</name>
    <dbReference type="NCBI Taxonomy" id="2922868"/>
    <lineage>
        <taxon>Bacteria</taxon>
        <taxon>Bacillati</taxon>
        <taxon>Actinomycetota</taxon>
        <taxon>Actinomycetes</taxon>
        <taxon>Kitasatosporales</taxon>
        <taxon>Streptomycetaceae</taxon>
        <taxon>Streptomyces</taxon>
    </lineage>
</organism>
<dbReference type="PANTHER" id="PTHR40758">
    <property type="entry name" value="CONSERVED PROTEIN"/>
    <property type="match status" value="1"/>
</dbReference>
<evidence type="ECO:0000313" key="3">
    <source>
        <dbReference type="EMBL" id="MCH6163319.1"/>
    </source>
</evidence>
<accession>A0ABS9T455</accession>
<feature type="domain" description="MDMPI C-terminal" evidence="1">
    <location>
        <begin position="150"/>
        <end position="274"/>
    </location>
</feature>
<dbReference type="GO" id="GO:0016853">
    <property type="term" value="F:isomerase activity"/>
    <property type="evidence" value="ECO:0007669"/>
    <property type="project" value="UniProtKB-KW"/>
</dbReference>
<dbReference type="InterPro" id="IPR010872">
    <property type="entry name" value="MDMPI_C-term_domain"/>
</dbReference>